<dbReference type="RefSeq" id="WP_277443404.1">
    <property type="nucleotide sequence ID" value="NZ_JAKOAV010000010.1"/>
</dbReference>
<proteinExistence type="predicted"/>
<feature type="chain" id="PRO_5040718575" evidence="1">
    <location>
        <begin position="24"/>
        <end position="192"/>
    </location>
</feature>
<reference evidence="2" key="1">
    <citation type="submission" date="2022-02" db="EMBL/GenBank/DDBJ databases">
        <authorList>
            <person name="Leng L."/>
        </authorList>
    </citation>
    <scope>NUCLEOTIDE SEQUENCE</scope>
    <source>
        <strain evidence="2">JI</strain>
    </source>
</reference>
<organism evidence="2 3">
    <name type="scientific">Pelotomaculum isophthalicicum JI</name>
    <dbReference type="NCBI Taxonomy" id="947010"/>
    <lineage>
        <taxon>Bacteria</taxon>
        <taxon>Bacillati</taxon>
        <taxon>Bacillota</taxon>
        <taxon>Clostridia</taxon>
        <taxon>Eubacteriales</taxon>
        <taxon>Desulfotomaculaceae</taxon>
        <taxon>Pelotomaculum</taxon>
    </lineage>
</organism>
<keyword evidence="3" id="KW-1185">Reference proteome</keyword>
<gene>
    <name evidence="2" type="ORF">L7E55_07035</name>
</gene>
<keyword evidence="1" id="KW-0732">Signal</keyword>
<protein>
    <submittedName>
        <fullName evidence="2">Uncharacterized protein</fullName>
    </submittedName>
</protein>
<evidence type="ECO:0000313" key="3">
    <source>
        <dbReference type="Proteomes" id="UP001154312"/>
    </source>
</evidence>
<dbReference type="EMBL" id="JAKOAV010000010">
    <property type="protein sequence ID" value="MDF9408115.1"/>
    <property type="molecule type" value="Genomic_DNA"/>
</dbReference>
<sequence length="192" mass="21121">MKRLTILCLCVALLLSLPFAAHAKNFDVVPTSNDQIEVGDTYGKGDGELKIFDKDGNLIIHKKGKIDKSIISIKSTQFDNGNYGGVTDAWWYYYIFGWLTGSGPKAEGTTYTYAHDGNSDYLSAYVKLYVNGTKKAEDSASDTDVGEVTAYCDHLYYSNVGGPILPCRATTSHKVIDSKYGWNASFTTDDSF</sequence>
<evidence type="ECO:0000256" key="1">
    <source>
        <dbReference type="SAM" id="SignalP"/>
    </source>
</evidence>
<name>A0A9X4H1I7_9FIRM</name>
<dbReference type="Proteomes" id="UP001154312">
    <property type="component" value="Unassembled WGS sequence"/>
</dbReference>
<evidence type="ECO:0000313" key="2">
    <source>
        <dbReference type="EMBL" id="MDF9408115.1"/>
    </source>
</evidence>
<dbReference type="AlphaFoldDB" id="A0A9X4H1I7"/>
<feature type="signal peptide" evidence="1">
    <location>
        <begin position="1"/>
        <end position="23"/>
    </location>
</feature>
<accession>A0A9X4H1I7</accession>
<comment type="caution">
    <text evidence="2">The sequence shown here is derived from an EMBL/GenBank/DDBJ whole genome shotgun (WGS) entry which is preliminary data.</text>
</comment>